<feature type="domain" description="HAMP" evidence="10">
    <location>
        <begin position="286"/>
        <end position="340"/>
    </location>
</feature>
<dbReference type="SUPFAM" id="SSF55874">
    <property type="entry name" value="ATPase domain of HSP90 chaperone/DNA topoisomerase II/histidine kinase"/>
    <property type="match status" value="1"/>
</dbReference>
<dbReference type="SMART" id="SM00387">
    <property type="entry name" value="HATPase_c"/>
    <property type="match status" value="1"/>
</dbReference>
<dbReference type="EMBL" id="JBHTBX010000001">
    <property type="protein sequence ID" value="MFC7433191.1"/>
    <property type="molecule type" value="Genomic_DNA"/>
</dbReference>
<name>A0ABW2R5N2_9BURK</name>
<dbReference type="InterPro" id="IPR011006">
    <property type="entry name" value="CheY-like_superfamily"/>
</dbReference>
<sequence>MKLQHKAWLLILAAVGVVTLLAIVVTGQTISRSFAALEDERALHEGERARRILSQQAQELLTTTIDYAYWDDAVRFVRGQDDAFLDDNITEDNMKYLRLSEVLVLDGTGQPKAAARLVDGEELQLVSSGLLPKLLQLGQPLLADASGMSTLRTFVQHEQQLYVVAAAVIRDPGVVAQAPSGVLLMVRAISHAELVRMSDLMLTQVSLSFDGIAKAGVKVWTRELSDRRIGVQAVIDDHDGQPVATLDLNLVREMDDEARSLAVTTGLQVLLAGLIVGATLVFLLDRWVLRRLSRMHDQLGAITAEGLAGTERIRMGGQDELTAVANGINSLLDRVRMDAIEQKNAHARQEALQLQLMQSQKMEALGRFTGGIAHDFNNSLAGISGWMRLAQEDLAADHPSREAVDQAIKGAQYAQGLMRQLLTFSRQSKLNLEPVHVGALVEQTRKFVSSGLVRSTQVQVEQLCEDDLIQADPTQLQQVLVNLIINASDAMDGVGRVRLRVDRLSLPLPAGQASWPGVAELPEGDYLHVQVCDDGPGIAPENIDRIFDPFFTTKSVGKGTGLGLSVAHGVMGRHGGSIGVVSQPGHGACFHLLLPAQARPEASGQTPLGASGASSGTLRMLFADDDQLVRHSWGSLLERQGWDVIRARDGEEAWQLYQGSDQRWDVVLTDLTMPKLDGRSLMQRIRQTPDAPPVVLVSGHVGDAQRQALLDDGFAEVLFKPVSFDDLGQILRQVAAKGRPAD</sequence>
<dbReference type="InterPro" id="IPR036890">
    <property type="entry name" value="HATPase_C_sf"/>
</dbReference>
<dbReference type="SUPFAM" id="SSF52172">
    <property type="entry name" value="CheY-like"/>
    <property type="match status" value="1"/>
</dbReference>
<accession>A0ABW2R5N2</accession>
<dbReference type="InterPro" id="IPR004358">
    <property type="entry name" value="Sig_transdc_His_kin-like_C"/>
</dbReference>
<dbReference type="PROSITE" id="PS50885">
    <property type="entry name" value="HAMP"/>
    <property type="match status" value="1"/>
</dbReference>
<organism evidence="11 12">
    <name type="scientific">Hydrogenophaga bisanensis</name>
    <dbReference type="NCBI Taxonomy" id="439611"/>
    <lineage>
        <taxon>Bacteria</taxon>
        <taxon>Pseudomonadati</taxon>
        <taxon>Pseudomonadota</taxon>
        <taxon>Betaproteobacteria</taxon>
        <taxon>Burkholderiales</taxon>
        <taxon>Comamonadaceae</taxon>
        <taxon>Hydrogenophaga</taxon>
    </lineage>
</organism>
<evidence type="ECO:0000259" key="10">
    <source>
        <dbReference type="PROSITE" id="PS50885"/>
    </source>
</evidence>
<dbReference type="PRINTS" id="PR00344">
    <property type="entry name" value="BCTRLSENSOR"/>
</dbReference>
<feature type="domain" description="Histidine kinase" evidence="8">
    <location>
        <begin position="371"/>
        <end position="598"/>
    </location>
</feature>
<dbReference type="PROSITE" id="PS50109">
    <property type="entry name" value="HIS_KIN"/>
    <property type="match status" value="1"/>
</dbReference>
<protein>
    <recommendedName>
        <fullName evidence="3">histidine kinase</fullName>
        <ecNumber evidence="3">2.7.13.3</ecNumber>
    </recommendedName>
</protein>
<dbReference type="Gene3D" id="6.10.340.10">
    <property type="match status" value="1"/>
</dbReference>
<dbReference type="InterPro" id="IPR003660">
    <property type="entry name" value="HAMP_dom"/>
</dbReference>
<evidence type="ECO:0000259" key="9">
    <source>
        <dbReference type="PROSITE" id="PS50110"/>
    </source>
</evidence>
<dbReference type="Pfam" id="PF05228">
    <property type="entry name" value="CHASE4"/>
    <property type="match status" value="1"/>
</dbReference>
<dbReference type="InterPro" id="IPR003594">
    <property type="entry name" value="HATPase_dom"/>
</dbReference>
<dbReference type="PANTHER" id="PTHR43547:SF2">
    <property type="entry name" value="HYBRID SIGNAL TRANSDUCTION HISTIDINE KINASE C"/>
    <property type="match status" value="1"/>
</dbReference>
<evidence type="ECO:0000256" key="2">
    <source>
        <dbReference type="ARBA" id="ARBA00004370"/>
    </source>
</evidence>
<comment type="catalytic activity">
    <reaction evidence="1">
        <text>ATP + protein L-histidine = ADP + protein N-phospho-L-histidine.</text>
        <dbReference type="EC" id="2.7.13.3"/>
    </reaction>
</comment>
<gene>
    <name evidence="11" type="ORF">ACFQNJ_01555</name>
</gene>
<evidence type="ECO:0000313" key="11">
    <source>
        <dbReference type="EMBL" id="MFC7433191.1"/>
    </source>
</evidence>
<evidence type="ECO:0000313" key="12">
    <source>
        <dbReference type="Proteomes" id="UP001596495"/>
    </source>
</evidence>
<evidence type="ECO:0000256" key="5">
    <source>
        <dbReference type="ARBA" id="ARBA00022679"/>
    </source>
</evidence>
<dbReference type="Gene3D" id="3.30.565.10">
    <property type="entry name" value="Histidine kinase-like ATPase, C-terminal domain"/>
    <property type="match status" value="1"/>
</dbReference>
<dbReference type="InterPro" id="IPR003661">
    <property type="entry name" value="HisK_dim/P_dom"/>
</dbReference>
<keyword evidence="12" id="KW-1185">Reference proteome</keyword>
<dbReference type="Pfam" id="PF00072">
    <property type="entry name" value="Response_reg"/>
    <property type="match status" value="1"/>
</dbReference>
<dbReference type="RefSeq" id="WP_382253292.1">
    <property type="nucleotide sequence ID" value="NZ_JBHTBX010000001.1"/>
</dbReference>
<dbReference type="Proteomes" id="UP001596495">
    <property type="component" value="Unassembled WGS sequence"/>
</dbReference>
<feature type="domain" description="Response regulatory" evidence="9">
    <location>
        <begin position="619"/>
        <end position="735"/>
    </location>
</feature>
<dbReference type="InterPro" id="IPR007892">
    <property type="entry name" value="CHASE4"/>
</dbReference>
<reference evidence="12" key="1">
    <citation type="journal article" date="2019" name="Int. J. Syst. Evol. Microbiol.">
        <title>The Global Catalogue of Microorganisms (GCM) 10K type strain sequencing project: providing services to taxonomists for standard genome sequencing and annotation.</title>
        <authorList>
            <consortium name="The Broad Institute Genomics Platform"/>
            <consortium name="The Broad Institute Genome Sequencing Center for Infectious Disease"/>
            <person name="Wu L."/>
            <person name="Ma J."/>
        </authorList>
    </citation>
    <scope>NUCLEOTIDE SEQUENCE [LARGE SCALE GENOMIC DNA]</scope>
    <source>
        <strain evidence="12">CCUG 54518</strain>
    </source>
</reference>
<dbReference type="CDD" id="cd00082">
    <property type="entry name" value="HisKA"/>
    <property type="match status" value="1"/>
</dbReference>
<evidence type="ECO:0000256" key="4">
    <source>
        <dbReference type="ARBA" id="ARBA00022553"/>
    </source>
</evidence>
<comment type="subcellular location">
    <subcellularLocation>
        <location evidence="2">Membrane</location>
    </subcellularLocation>
</comment>
<dbReference type="InterPro" id="IPR001789">
    <property type="entry name" value="Sig_transdc_resp-reg_receiver"/>
</dbReference>
<dbReference type="EC" id="2.7.13.3" evidence="3"/>
<dbReference type="SMART" id="SM00388">
    <property type="entry name" value="HisKA"/>
    <property type="match status" value="1"/>
</dbReference>
<keyword evidence="5" id="KW-0808">Transferase</keyword>
<evidence type="ECO:0000256" key="6">
    <source>
        <dbReference type="ARBA" id="ARBA00022777"/>
    </source>
</evidence>
<dbReference type="InterPro" id="IPR005467">
    <property type="entry name" value="His_kinase_dom"/>
</dbReference>
<evidence type="ECO:0000256" key="1">
    <source>
        <dbReference type="ARBA" id="ARBA00000085"/>
    </source>
</evidence>
<evidence type="ECO:0000259" key="8">
    <source>
        <dbReference type="PROSITE" id="PS50109"/>
    </source>
</evidence>
<dbReference type="GO" id="GO:0005524">
    <property type="term" value="F:ATP binding"/>
    <property type="evidence" value="ECO:0007669"/>
    <property type="project" value="UniProtKB-KW"/>
</dbReference>
<dbReference type="Pfam" id="PF02518">
    <property type="entry name" value="HATPase_c"/>
    <property type="match status" value="1"/>
</dbReference>
<keyword evidence="6" id="KW-0418">Kinase</keyword>
<dbReference type="SMART" id="SM00448">
    <property type="entry name" value="REC"/>
    <property type="match status" value="1"/>
</dbReference>
<dbReference type="CDD" id="cd00156">
    <property type="entry name" value="REC"/>
    <property type="match status" value="1"/>
</dbReference>
<dbReference type="PANTHER" id="PTHR43547">
    <property type="entry name" value="TWO-COMPONENT HISTIDINE KINASE"/>
    <property type="match status" value="1"/>
</dbReference>
<dbReference type="InterPro" id="IPR036097">
    <property type="entry name" value="HisK_dim/P_sf"/>
</dbReference>
<keyword evidence="4 7" id="KW-0597">Phosphoprotein</keyword>
<proteinExistence type="predicted"/>
<dbReference type="Gene3D" id="1.10.287.130">
    <property type="match status" value="1"/>
</dbReference>
<evidence type="ECO:0000256" key="3">
    <source>
        <dbReference type="ARBA" id="ARBA00012438"/>
    </source>
</evidence>
<evidence type="ECO:0000256" key="7">
    <source>
        <dbReference type="PROSITE-ProRule" id="PRU00169"/>
    </source>
</evidence>
<dbReference type="PROSITE" id="PS50110">
    <property type="entry name" value="RESPONSE_REGULATORY"/>
    <property type="match status" value="1"/>
</dbReference>
<dbReference type="Gene3D" id="3.40.50.2300">
    <property type="match status" value="1"/>
</dbReference>
<dbReference type="Pfam" id="PF00512">
    <property type="entry name" value="HisKA"/>
    <property type="match status" value="1"/>
</dbReference>
<comment type="caution">
    <text evidence="11">The sequence shown here is derived from an EMBL/GenBank/DDBJ whole genome shotgun (WGS) entry which is preliminary data.</text>
</comment>
<keyword evidence="11" id="KW-0067">ATP-binding</keyword>
<dbReference type="SUPFAM" id="SSF47384">
    <property type="entry name" value="Homodimeric domain of signal transducing histidine kinase"/>
    <property type="match status" value="1"/>
</dbReference>
<keyword evidence="11" id="KW-0547">Nucleotide-binding</keyword>
<feature type="modified residue" description="4-aspartylphosphate" evidence="7">
    <location>
        <position position="670"/>
    </location>
</feature>